<accession>L8X3Z9</accession>
<proteinExistence type="predicted"/>
<keyword evidence="3" id="KW-1185">Reference proteome</keyword>
<reference evidence="2 3" key="1">
    <citation type="journal article" date="2013" name="Nat. Commun.">
        <title>The evolution and pathogenic mechanisms of the rice sheath blight pathogen.</title>
        <authorList>
            <person name="Zheng A."/>
            <person name="Lin R."/>
            <person name="Xu L."/>
            <person name="Qin P."/>
            <person name="Tang C."/>
            <person name="Ai P."/>
            <person name="Zhang D."/>
            <person name="Liu Y."/>
            <person name="Sun Z."/>
            <person name="Feng H."/>
            <person name="Wang Y."/>
            <person name="Chen Y."/>
            <person name="Liang X."/>
            <person name="Fu R."/>
            <person name="Li Q."/>
            <person name="Zhang J."/>
            <person name="Yu X."/>
            <person name="Xie Z."/>
            <person name="Ding L."/>
            <person name="Guan P."/>
            <person name="Tang J."/>
            <person name="Liang Y."/>
            <person name="Wang S."/>
            <person name="Deng Q."/>
            <person name="Li S."/>
            <person name="Zhu J."/>
            <person name="Wang L."/>
            <person name="Liu H."/>
            <person name="Li P."/>
        </authorList>
    </citation>
    <scope>NUCLEOTIDE SEQUENCE [LARGE SCALE GENOMIC DNA]</scope>
    <source>
        <strain evidence="3">AG-1 IA</strain>
    </source>
</reference>
<evidence type="ECO:0000313" key="3">
    <source>
        <dbReference type="Proteomes" id="UP000011668"/>
    </source>
</evidence>
<dbReference type="EMBL" id="AFRT01000478">
    <property type="protein sequence ID" value="ELU43822.1"/>
    <property type="molecule type" value="Genomic_DNA"/>
</dbReference>
<name>L8X3Z9_THACA</name>
<evidence type="ECO:0000256" key="1">
    <source>
        <dbReference type="SAM" id="MobiDB-lite"/>
    </source>
</evidence>
<protein>
    <submittedName>
        <fullName evidence="2">Uncharacterized protein</fullName>
    </submittedName>
</protein>
<feature type="region of interest" description="Disordered" evidence="1">
    <location>
        <begin position="50"/>
        <end position="70"/>
    </location>
</feature>
<comment type="caution">
    <text evidence="2">The sequence shown here is derived from an EMBL/GenBank/DDBJ whole genome shotgun (WGS) entry which is preliminary data.</text>
</comment>
<evidence type="ECO:0000313" key="2">
    <source>
        <dbReference type="EMBL" id="ELU43822.1"/>
    </source>
</evidence>
<dbReference type="HOGENOM" id="CLU_2759556_0_0_1"/>
<feature type="compositionally biased region" description="Gly residues" evidence="1">
    <location>
        <begin position="58"/>
        <end position="70"/>
    </location>
</feature>
<dbReference type="AlphaFoldDB" id="L8X3Z9"/>
<dbReference type="Proteomes" id="UP000011668">
    <property type="component" value="Unassembled WGS sequence"/>
</dbReference>
<organism evidence="2 3">
    <name type="scientific">Thanatephorus cucumeris (strain AG1-IA)</name>
    <name type="common">Rice sheath blight fungus</name>
    <name type="synonym">Rhizoctonia solani</name>
    <dbReference type="NCBI Taxonomy" id="983506"/>
    <lineage>
        <taxon>Eukaryota</taxon>
        <taxon>Fungi</taxon>
        <taxon>Dikarya</taxon>
        <taxon>Basidiomycota</taxon>
        <taxon>Agaricomycotina</taxon>
        <taxon>Agaricomycetes</taxon>
        <taxon>Cantharellales</taxon>
        <taxon>Ceratobasidiaceae</taxon>
        <taxon>Rhizoctonia</taxon>
        <taxon>Rhizoctonia solani AG-1</taxon>
    </lineage>
</organism>
<sequence>MYGFVTSEVDPYAFWNRALSRIADPNVSPTPALDSRPALDVQSYKEQGFKERVRTGGDIKGGTGIGDSIN</sequence>
<gene>
    <name evidence="2" type="ORF">AG1IA_02139</name>
</gene>